<dbReference type="RefSeq" id="WP_122190022.1">
    <property type="nucleotide sequence ID" value="NZ_RFFH01000010.1"/>
</dbReference>
<dbReference type="OrthoDB" id="4553508at2"/>
<keyword evidence="2" id="KW-1185">Reference proteome</keyword>
<dbReference type="EMBL" id="RFFH01000010">
    <property type="protein sequence ID" value="RMI30354.1"/>
    <property type="molecule type" value="Genomic_DNA"/>
</dbReference>
<dbReference type="Proteomes" id="UP000279275">
    <property type="component" value="Unassembled WGS sequence"/>
</dbReference>
<protein>
    <submittedName>
        <fullName evidence="1">Uncharacterized protein</fullName>
    </submittedName>
</protein>
<organism evidence="1 2">
    <name type="scientific">Nocardia stercoris</name>
    <dbReference type="NCBI Taxonomy" id="2483361"/>
    <lineage>
        <taxon>Bacteria</taxon>
        <taxon>Bacillati</taxon>
        <taxon>Actinomycetota</taxon>
        <taxon>Actinomycetes</taxon>
        <taxon>Mycobacteriales</taxon>
        <taxon>Nocardiaceae</taxon>
        <taxon>Nocardia</taxon>
    </lineage>
</organism>
<evidence type="ECO:0000313" key="1">
    <source>
        <dbReference type="EMBL" id="RMI30354.1"/>
    </source>
</evidence>
<sequence length="180" mass="19613">MDTAQLAPSAQTSPDLQFTDWMGGHDAALALFLRSDAPAVAALADPWTFEGLVLAVSTARTLLPDHRAVIAPENRATVERFGRFVGEVFVRSFDGHWCNVPDNAPVGVQLWPMIRCAGYPAPLGPRSELELAVVEGRCKELAATANGLLVNLFTQVQERHRQWMETERQSAAPPPEQLAG</sequence>
<name>A0A3M2KZ10_9NOCA</name>
<comment type="caution">
    <text evidence="1">The sequence shown here is derived from an EMBL/GenBank/DDBJ whole genome shotgun (WGS) entry which is preliminary data.</text>
</comment>
<evidence type="ECO:0000313" key="2">
    <source>
        <dbReference type="Proteomes" id="UP000279275"/>
    </source>
</evidence>
<proteinExistence type="predicted"/>
<reference evidence="1 2" key="1">
    <citation type="submission" date="2018-10" db="EMBL/GenBank/DDBJ databases">
        <title>Isolation from cow dung.</title>
        <authorList>
            <person name="Ling L."/>
        </authorList>
    </citation>
    <scope>NUCLEOTIDE SEQUENCE [LARGE SCALE GENOMIC DNA]</scope>
    <source>
        <strain evidence="1 2">NEAU-LL90</strain>
    </source>
</reference>
<accession>A0A3M2KZ10</accession>
<dbReference type="AlphaFoldDB" id="A0A3M2KZ10"/>
<gene>
    <name evidence="1" type="ORF">EBN03_22170</name>
</gene>